<name>A0ABQ9K5C8_9CUCU</name>
<dbReference type="PROSITE" id="PS50835">
    <property type="entry name" value="IG_LIKE"/>
    <property type="match status" value="1"/>
</dbReference>
<reference evidence="2" key="1">
    <citation type="journal article" date="2023" name="Insect Mol. Biol.">
        <title>Genome sequencing provides insights into the evolution of gene families encoding plant cell wall-degrading enzymes in longhorned beetles.</title>
        <authorList>
            <person name="Shin N.R."/>
            <person name="Okamura Y."/>
            <person name="Kirsch R."/>
            <person name="Pauchet Y."/>
        </authorList>
    </citation>
    <scope>NUCLEOTIDE SEQUENCE</scope>
    <source>
        <strain evidence="2">MMC_N1</strain>
    </source>
</reference>
<evidence type="ECO:0000313" key="2">
    <source>
        <dbReference type="EMBL" id="KAJ8985773.1"/>
    </source>
</evidence>
<evidence type="ECO:0000313" key="3">
    <source>
        <dbReference type="Proteomes" id="UP001162164"/>
    </source>
</evidence>
<dbReference type="InterPro" id="IPR013783">
    <property type="entry name" value="Ig-like_fold"/>
</dbReference>
<dbReference type="InterPro" id="IPR036179">
    <property type="entry name" value="Ig-like_dom_sf"/>
</dbReference>
<dbReference type="SUPFAM" id="SSF48726">
    <property type="entry name" value="Immunoglobulin"/>
    <property type="match status" value="1"/>
</dbReference>
<dbReference type="Pfam" id="PF13927">
    <property type="entry name" value="Ig_3"/>
    <property type="match status" value="1"/>
</dbReference>
<gene>
    <name evidence="2" type="ORF">NQ317_014426</name>
</gene>
<feature type="domain" description="Ig-like" evidence="1">
    <location>
        <begin position="31"/>
        <end position="129"/>
    </location>
</feature>
<dbReference type="SMART" id="SM00409">
    <property type="entry name" value="IG"/>
    <property type="match status" value="1"/>
</dbReference>
<sequence>MDHSLEHCETSSGGCCSSFIINKFARAVETPQTAVSLRLTDPKDLIVSKGQSAILRCDAVSTSDGLKIKWLHNDLPLPTNDTRWSQQSDGSLYIPKTTSGKKANGVTGEYACLVSNKVGALRSNTAKLRVACEGKSKISIISYKLSKFDAPPAQAQLFRSRGYGIYLGMYKVKERKKILYR</sequence>
<comment type="caution">
    <text evidence="2">The sequence shown here is derived from an EMBL/GenBank/DDBJ whole genome shotgun (WGS) entry which is preliminary data.</text>
</comment>
<organism evidence="2 3">
    <name type="scientific">Molorchus minor</name>
    <dbReference type="NCBI Taxonomy" id="1323400"/>
    <lineage>
        <taxon>Eukaryota</taxon>
        <taxon>Metazoa</taxon>
        <taxon>Ecdysozoa</taxon>
        <taxon>Arthropoda</taxon>
        <taxon>Hexapoda</taxon>
        <taxon>Insecta</taxon>
        <taxon>Pterygota</taxon>
        <taxon>Neoptera</taxon>
        <taxon>Endopterygota</taxon>
        <taxon>Coleoptera</taxon>
        <taxon>Polyphaga</taxon>
        <taxon>Cucujiformia</taxon>
        <taxon>Chrysomeloidea</taxon>
        <taxon>Cerambycidae</taxon>
        <taxon>Lamiinae</taxon>
        <taxon>Monochamini</taxon>
        <taxon>Molorchus</taxon>
    </lineage>
</organism>
<dbReference type="EMBL" id="JAPWTJ010000009">
    <property type="protein sequence ID" value="KAJ8985773.1"/>
    <property type="molecule type" value="Genomic_DNA"/>
</dbReference>
<dbReference type="InterPro" id="IPR007110">
    <property type="entry name" value="Ig-like_dom"/>
</dbReference>
<accession>A0ABQ9K5C8</accession>
<dbReference type="InterPro" id="IPR003599">
    <property type="entry name" value="Ig_sub"/>
</dbReference>
<protein>
    <recommendedName>
        <fullName evidence="1">Ig-like domain-containing protein</fullName>
    </recommendedName>
</protein>
<proteinExistence type="predicted"/>
<evidence type="ECO:0000259" key="1">
    <source>
        <dbReference type="PROSITE" id="PS50835"/>
    </source>
</evidence>
<dbReference type="Gene3D" id="2.60.40.10">
    <property type="entry name" value="Immunoglobulins"/>
    <property type="match status" value="1"/>
</dbReference>
<dbReference type="Proteomes" id="UP001162164">
    <property type="component" value="Unassembled WGS sequence"/>
</dbReference>
<keyword evidence="3" id="KW-1185">Reference proteome</keyword>